<dbReference type="GO" id="GO:0071555">
    <property type="term" value="P:cell wall organization"/>
    <property type="evidence" value="ECO:0007669"/>
    <property type="project" value="UniProtKB-KW"/>
</dbReference>
<evidence type="ECO:0000313" key="7">
    <source>
        <dbReference type="Proteomes" id="UP000053424"/>
    </source>
</evidence>
<dbReference type="EMBL" id="KN831787">
    <property type="protein sequence ID" value="KIM39036.1"/>
    <property type="molecule type" value="Genomic_DNA"/>
</dbReference>
<feature type="domain" description="ATP-grasp" evidence="5">
    <location>
        <begin position="126"/>
        <end position="318"/>
    </location>
</feature>
<proteinExistence type="inferred from homology"/>
<dbReference type="Pfam" id="PF07478">
    <property type="entry name" value="Dala_Dala_lig_C"/>
    <property type="match status" value="1"/>
</dbReference>
<dbReference type="InterPro" id="IPR011095">
    <property type="entry name" value="Dala_Dala_lig_C"/>
</dbReference>
<dbReference type="AlphaFoldDB" id="A0A0C3C5Z9"/>
<evidence type="ECO:0000313" key="6">
    <source>
        <dbReference type="EMBL" id="KIM39036.1"/>
    </source>
</evidence>
<dbReference type="Proteomes" id="UP000053424">
    <property type="component" value="Unassembled WGS sequence"/>
</dbReference>
<dbReference type="GO" id="GO:0005524">
    <property type="term" value="F:ATP binding"/>
    <property type="evidence" value="ECO:0007669"/>
    <property type="project" value="UniProtKB-UniRule"/>
</dbReference>
<keyword evidence="4" id="KW-0067">ATP-binding</keyword>
<dbReference type="OrthoDB" id="2013972at2759"/>
<accession>A0A0C3C5Z9</accession>
<dbReference type="PANTHER" id="PTHR23132">
    <property type="entry name" value="D-ALANINE--D-ALANINE LIGASE"/>
    <property type="match status" value="1"/>
</dbReference>
<dbReference type="Gene3D" id="3.30.470.20">
    <property type="entry name" value="ATP-grasp fold, B domain"/>
    <property type="match status" value="1"/>
</dbReference>
<organism evidence="6 7">
    <name type="scientific">Hebeloma cylindrosporum</name>
    <dbReference type="NCBI Taxonomy" id="76867"/>
    <lineage>
        <taxon>Eukaryota</taxon>
        <taxon>Fungi</taxon>
        <taxon>Dikarya</taxon>
        <taxon>Basidiomycota</taxon>
        <taxon>Agaricomycotina</taxon>
        <taxon>Agaricomycetes</taxon>
        <taxon>Agaricomycetidae</taxon>
        <taxon>Agaricales</taxon>
        <taxon>Agaricineae</taxon>
        <taxon>Hymenogastraceae</taxon>
        <taxon>Hebeloma</taxon>
    </lineage>
</organism>
<comment type="similarity">
    <text evidence="1">Belongs to the D-alanine--D-alanine ligase family.</text>
</comment>
<keyword evidence="2" id="KW-0436">Ligase</keyword>
<dbReference type="SUPFAM" id="SSF56059">
    <property type="entry name" value="Glutathione synthetase ATP-binding domain-like"/>
    <property type="match status" value="1"/>
</dbReference>
<evidence type="ECO:0000256" key="2">
    <source>
        <dbReference type="ARBA" id="ARBA00022598"/>
    </source>
</evidence>
<dbReference type="InterPro" id="IPR011761">
    <property type="entry name" value="ATP-grasp"/>
</dbReference>
<evidence type="ECO:0000256" key="3">
    <source>
        <dbReference type="ARBA" id="ARBA00023316"/>
    </source>
</evidence>
<dbReference type="STRING" id="686832.A0A0C3C5Z9"/>
<reference evidence="7" key="2">
    <citation type="submission" date="2015-01" db="EMBL/GenBank/DDBJ databases">
        <title>Evolutionary Origins and Diversification of the Mycorrhizal Mutualists.</title>
        <authorList>
            <consortium name="DOE Joint Genome Institute"/>
            <consortium name="Mycorrhizal Genomics Consortium"/>
            <person name="Kohler A."/>
            <person name="Kuo A."/>
            <person name="Nagy L.G."/>
            <person name="Floudas D."/>
            <person name="Copeland A."/>
            <person name="Barry K.W."/>
            <person name="Cichocki N."/>
            <person name="Veneault-Fourrey C."/>
            <person name="LaButti K."/>
            <person name="Lindquist E.A."/>
            <person name="Lipzen A."/>
            <person name="Lundell T."/>
            <person name="Morin E."/>
            <person name="Murat C."/>
            <person name="Riley R."/>
            <person name="Ohm R."/>
            <person name="Sun H."/>
            <person name="Tunlid A."/>
            <person name="Henrissat B."/>
            <person name="Grigoriev I.V."/>
            <person name="Hibbett D.S."/>
            <person name="Martin F."/>
        </authorList>
    </citation>
    <scope>NUCLEOTIDE SEQUENCE [LARGE SCALE GENOMIC DNA]</scope>
    <source>
        <strain evidence="7">h7</strain>
    </source>
</reference>
<dbReference type="Gene3D" id="3.40.50.20">
    <property type="match status" value="1"/>
</dbReference>
<dbReference type="InterPro" id="IPR013815">
    <property type="entry name" value="ATP_grasp_subdomain_1"/>
</dbReference>
<keyword evidence="7" id="KW-1185">Reference proteome</keyword>
<gene>
    <name evidence="6" type="ORF">M413DRAFT_419468</name>
</gene>
<dbReference type="PANTHER" id="PTHR23132:SF23">
    <property type="entry name" value="D-ALANINE--D-ALANINE LIGASE B"/>
    <property type="match status" value="1"/>
</dbReference>
<keyword evidence="3" id="KW-0961">Cell wall biogenesis/degradation</keyword>
<evidence type="ECO:0000256" key="4">
    <source>
        <dbReference type="PROSITE-ProRule" id="PRU00409"/>
    </source>
</evidence>
<dbReference type="HOGENOM" id="CLU_039268_2_1_1"/>
<sequence length="325" mass="35651">MPPDESPPTPNPLKIAFTYDSCSDWIARGYSPGQCAEFQDDATIEGIAASLRKLGTVEMVGGVKSLAKRLVSSQPDWDLVFNFCEGYGTLGREAQVPALLEAWGIPFTFSDSATLALCMDKAKTKVSKQQSAGLEMNEIDYPHSPHCDSLDSYPLFVKPASVSTGIGISRINKVHDREQLAHIVEEITKQYPTQTVLIERFLGGREFTVGIIGTGTASYVIGVRELHKWSQNPQYVDMDLSDDIAHAAGEVALKAWKLLECRDGGRVDIRHDKMGLGAVPNFIEVNPLAGLTPNWSDLPELAKANGTNFDRLLELMISSALKRRI</sequence>
<name>A0A0C3C5Z9_HEBCY</name>
<evidence type="ECO:0000256" key="1">
    <source>
        <dbReference type="ARBA" id="ARBA00010871"/>
    </source>
</evidence>
<dbReference type="InterPro" id="IPR016185">
    <property type="entry name" value="PreATP-grasp_dom_sf"/>
</dbReference>
<dbReference type="PROSITE" id="PS50975">
    <property type="entry name" value="ATP_GRASP"/>
    <property type="match status" value="1"/>
</dbReference>
<evidence type="ECO:0000259" key="5">
    <source>
        <dbReference type="PROSITE" id="PS50975"/>
    </source>
</evidence>
<dbReference type="GO" id="GO:0008716">
    <property type="term" value="F:D-alanine-D-alanine ligase activity"/>
    <property type="evidence" value="ECO:0007669"/>
    <property type="project" value="InterPro"/>
</dbReference>
<keyword evidence="4" id="KW-0547">Nucleotide-binding</keyword>
<reference evidence="6 7" key="1">
    <citation type="submission" date="2014-04" db="EMBL/GenBank/DDBJ databases">
        <authorList>
            <consortium name="DOE Joint Genome Institute"/>
            <person name="Kuo A."/>
            <person name="Gay G."/>
            <person name="Dore J."/>
            <person name="Kohler A."/>
            <person name="Nagy L.G."/>
            <person name="Floudas D."/>
            <person name="Copeland A."/>
            <person name="Barry K.W."/>
            <person name="Cichocki N."/>
            <person name="Veneault-Fourrey C."/>
            <person name="LaButti K."/>
            <person name="Lindquist E.A."/>
            <person name="Lipzen A."/>
            <person name="Lundell T."/>
            <person name="Morin E."/>
            <person name="Murat C."/>
            <person name="Sun H."/>
            <person name="Tunlid A."/>
            <person name="Henrissat B."/>
            <person name="Grigoriev I.V."/>
            <person name="Hibbett D.S."/>
            <person name="Martin F."/>
            <person name="Nordberg H.P."/>
            <person name="Cantor M.N."/>
            <person name="Hua S.X."/>
        </authorList>
    </citation>
    <scope>NUCLEOTIDE SEQUENCE [LARGE SCALE GENOMIC DNA]</scope>
    <source>
        <strain evidence="7">h7</strain>
    </source>
</reference>
<protein>
    <recommendedName>
        <fullName evidence="5">ATP-grasp domain-containing protein</fullName>
    </recommendedName>
</protein>
<dbReference type="GO" id="GO:0046872">
    <property type="term" value="F:metal ion binding"/>
    <property type="evidence" value="ECO:0007669"/>
    <property type="project" value="InterPro"/>
</dbReference>
<dbReference type="Gene3D" id="3.30.1490.20">
    <property type="entry name" value="ATP-grasp fold, A domain"/>
    <property type="match status" value="1"/>
</dbReference>
<dbReference type="SUPFAM" id="SSF52440">
    <property type="entry name" value="PreATP-grasp domain"/>
    <property type="match status" value="1"/>
</dbReference>